<dbReference type="EMBL" id="SKBN01000025">
    <property type="protein sequence ID" value="TGJ86615.1"/>
    <property type="molecule type" value="Genomic_DNA"/>
</dbReference>
<dbReference type="OrthoDB" id="4751638at2759"/>
<evidence type="ECO:0000313" key="2">
    <source>
        <dbReference type="Proteomes" id="UP000297716"/>
    </source>
</evidence>
<dbReference type="Proteomes" id="UP000297716">
    <property type="component" value="Unassembled WGS sequence"/>
</dbReference>
<reference evidence="1 2" key="1">
    <citation type="submission" date="2019-03" db="EMBL/GenBank/DDBJ databases">
        <title>Draft genome sequence of Xylaria hypoxylon DSM 108379, a ubiquitous saprotrophic-parasitic fungi on hardwood.</title>
        <authorList>
            <person name="Buettner E."/>
            <person name="Leonhardt S."/>
            <person name="Gebauer A.M."/>
            <person name="Liers C."/>
            <person name="Hofrichter M."/>
            <person name="Kellner H."/>
        </authorList>
    </citation>
    <scope>NUCLEOTIDE SEQUENCE [LARGE SCALE GENOMIC DNA]</scope>
    <source>
        <strain evidence="1 2">DSM 108379</strain>
    </source>
</reference>
<proteinExistence type="predicted"/>
<gene>
    <name evidence="1" type="ORF">E0Z10_g2138</name>
</gene>
<sequence>MSYSESETFELALPGHSTRKPSALGPENQFLTAKCLRFVYLRTSHFSFVFLHPIAEKLVLQRCTWDMLAGMVRDLRQEKVRIIHLAESYVAYWGFEDIMTAFPNLRELVYYRPCDEEFSQYHEVGDVFRKFGQGLESLKFFNDALMPFETPLGSLQSLVSLKTLEIPLEMLIGFRPNPREGYYEYLDAAFDPDEVLDYDEEHEAWGDWSFLELLPTSLEKLTIDLESPKTDVYFNTYERYGVKFEELLIADRRFDKLEYVRAPYIDVVAAKLRGRLTGWVLADRDTIKRVPRTVPTPDAVPLVVDVSDESTTDCGEGA</sequence>
<comment type="caution">
    <text evidence="1">The sequence shown here is derived from an EMBL/GenBank/DDBJ whole genome shotgun (WGS) entry which is preliminary data.</text>
</comment>
<evidence type="ECO:0000313" key="1">
    <source>
        <dbReference type="EMBL" id="TGJ86615.1"/>
    </source>
</evidence>
<accession>A0A4Z0Z5B4</accession>
<organism evidence="1 2">
    <name type="scientific">Xylaria hypoxylon</name>
    <dbReference type="NCBI Taxonomy" id="37992"/>
    <lineage>
        <taxon>Eukaryota</taxon>
        <taxon>Fungi</taxon>
        <taxon>Dikarya</taxon>
        <taxon>Ascomycota</taxon>
        <taxon>Pezizomycotina</taxon>
        <taxon>Sordariomycetes</taxon>
        <taxon>Xylariomycetidae</taxon>
        <taxon>Xylariales</taxon>
        <taxon>Xylariaceae</taxon>
        <taxon>Xylaria</taxon>
    </lineage>
</organism>
<keyword evidence="2" id="KW-1185">Reference proteome</keyword>
<protein>
    <submittedName>
        <fullName evidence="1">Uncharacterized protein</fullName>
    </submittedName>
</protein>
<name>A0A4Z0Z5B4_9PEZI</name>
<dbReference type="STRING" id="37992.A0A4Z0Z5B4"/>
<dbReference type="AlphaFoldDB" id="A0A4Z0Z5B4"/>